<dbReference type="AlphaFoldDB" id="A0A6J4K121"/>
<feature type="binding site" evidence="7">
    <location>
        <position position="214"/>
    </location>
    <ligand>
        <name>Zn(2+)</name>
        <dbReference type="ChEBI" id="CHEBI:29105"/>
    </ligand>
</feature>
<dbReference type="SUPFAM" id="SSF51556">
    <property type="entry name" value="Metallo-dependent hydrolases"/>
    <property type="match status" value="1"/>
</dbReference>
<evidence type="ECO:0000256" key="1">
    <source>
        <dbReference type="ARBA" id="ARBA00010716"/>
    </source>
</evidence>
<feature type="binding site" evidence="7">
    <location>
        <position position="127"/>
    </location>
    <ligand>
        <name>Zn(2+)</name>
        <dbReference type="ChEBI" id="CHEBI:29105"/>
    </ligand>
</feature>
<feature type="binding site" evidence="6">
    <location>
        <begin position="305"/>
        <end position="307"/>
    </location>
    <ligand>
        <name>substrate</name>
    </ligand>
</feature>
<dbReference type="Gene3D" id="3.20.20.140">
    <property type="entry name" value="Metal-dependent hydrolases"/>
    <property type="match status" value="1"/>
</dbReference>
<feature type="binding site" evidence="7">
    <location>
        <position position="193"/>
    </location>
    <ligand>
        <name>Zn(2+)</name>
        <dbReference type="ChEBI" id="CHEBI:29105"/>
    </ligand>
</feature>
<dbReference type="GO" id="GO:0008448">
    <property type="term" value="F:N-acetylglucosamine-6-phosphate deacetylase activity"/>
    <property type="evidence" value="ECO:0007669"/>
    <property type="project" value="UniProtKB-EC"/>
</dbReference>
<feature type="binding site" evidence="6">
    <location>
        <position position="249"/>
    </location>
    <ligand>
        <name>substrate</name>
    </ligand>
</feature>
<dbReference type="InterPro" id="IPR006680">
    <property type="entry name" value="Amidohydro-rel"/>
</dbReference>
<gene>
    <name evidence="9" type="ORF">AVDCRST_MAG41-4461</name>
</gene>
<feature type="binding site" evidence="6">
    <location>
        <position position="138"/>
    </location>
    <ligand>
        <name>substrate</name>
    </ligand>
</feature>
<keyword evidence="4" id="KW-0119">Carbohydrate metabolism</keyword>
<dbReference type="PIRSF" id="PIRSF038994">
    <property type="entry name" value="NagA"/>
    <property type="match status" value="1"/>
</dbReference>
<evidence type="ECO:0000259" key="8">
    <source>
        <dbReference type="Pfam" id="PF01979"/>
    </source>
</evidence>
<evidence type="ECO:0000313" key="9">
    <source>
        <dbReference type="EMBL" id="CAA9292249.1"/>
    </source>
</evidence>
<evidence type="ECO:0000256" key="3">
    <source>
        <dbReference type="ARBA" id="ARBA00022801"/>
    </source>
</evidence>
<dbReference type="PANTHER" id="PTHR11113">
    <property type="entry name" value="N-ACETYLGLUCOSAMINE-6-PHOSPHATE DEACETYLASE"/>
    <property type="match status" value="1"/>
</dbReference>
<evidence type="ECO:0000256" key="4">
    <source>
        <dbReference type="ARBA" id="ARBA00023277"/>
    </source>
</evidence>
<evidence type="ECO:0000256" key="7">
    <source>
        <dbReference type="PIRSR" id="PIRSR038994-3"/>
    </source>
</evidence>
<dbReference type="EC" id="3.5.1.25" evidence="9"/>
<evidence type="ECO:0000256" key="5">
    <source>
        <dbReference type="PIRSR" id="PIRSR038994-1"/>
    </source>
</evidence>
<evidence type="ECO:0000256" key="2">
    <source>
        <dbReference type="ARBA" id="ARBA00022723"/>
    </source>
</evidence>
<protein>
    <submittedName>
        <fullName evidence="9">N-acetylglucosamine-6-phosphate deacetylase</fullName>
        <ecNumber evidence="9">3.5.1.25</ecNumber>
    </submittedName>
</protein>
<dbReference type="InterPro" id="IPR011059">
    <property type="entry name" value="Metal-dep_hydrolase_composite"/>
</dbReference>
<feature type="active site" description="Proton donor/acceptor" evidence="5">
    <location>
        <position position="271"/>
    </location>
</feature>
<dbReference type="SUPFAM" id="SSF51338">
    <property type="entry name" value="Composite domain of metallo-dependent hydrolases"/>
    <property type="match status" value="1"/>
</dbReference>
<dbReference type="InterPro" id="IPR003764">
    <property type="entry name" value="GlcNAc_6-P_deAcase"/>
</dbReference>
<organism evidence="9">
    <name type="scientific">uncultured Mycobacteriales bacterium</name>
    <dbReference type="NCBI Taxonomy" id="581187"/>
    <lineage>
        <taxon>Bacteria</taxon>
        <taxon>Bacillati</taxon>
        <taxon>Actinomycetota</taxon>
        <taxon>Actinomycetes</taxon>
        <taxon>Mycobacteriales</taxon>
        <taxon>environmental samples</taxon>
    </lineage>
</organism>
<dbReference type="Pfam" id="PF01979">
    <property type="entry name" value="Amidohydro_1"/>
    <property type="match status" value="1"/>
</dbReference>
<feature type="non-terminal residue" evidence="9">
    <location>
        <position position="388"/>
    </location>
</feature>
<dbReference type="PANTHER" id="PTHR11113:SF14">
    <property type="entry name" value="N-ACETYLGLUCOSAMINE-6-PHOSPHATE DEACETYLASE"/>
    <property type="match status" value="1"/>
</dbReference>
<dbReference type="NCBIfam" id="TIGR00221">
    <property type="entry name" value="nagA"/>
    <property type="match status" value="1"/>
</dbReference>
<sequence length="388" mass="39564">MHVIRAPRVVADSVPLGPACVAVADGVVVGVVAGDTYRGVRPDVDLPTGVLAPGLVDIQINGCFGIDFVAADPAGWAQVTRRLPETGVTAFVPTFITAPVPELVAALRRTAALPPLGGARVLGVHVEGPFLAANRHGAHETAYLRDPDPESVRALIDAAPGLLRMHTLAPERAGGLAAVRLLAEAGVLVSIGHSDATAAQAEAAADAGARMVTHLFNAMRPLHHREPGMVGQALADPRLTCGLIADLHHVAGPVCRLAFAAAPGRVVLVTDAVAAAGMPPGDYDLGGQRVLVDPFGLPRRADGTIAGSGLRLDAAIANVVAAGVDLRAAVDAATRLPADLVGRPDLGRIAPGAAADLVWLGDDLCARATWIGGELCHGRLPAAPDRPA</sequence>
<dbReference type="InterPro" id="IPR032466">
    <property type="entry name" value="Metal_Hydrolase"/>
</dbReference>
<keyword evidence="3 9" id="KW-0378">Hydrolase</keyword>
<keyword evidence="2 7" id="KW-0479">Metal-binding</keyword>
<dbReference type="Gene3D" id="2.30.40.10">
    <property type="entry name" value="Urease, subunit C, domain 1"/>
    <property type="match status" value="1"/>
</dbReference>
<name>A0A6J4K121_9ACTN</name>
<feature type="binding site" evidence="6">
    <location>
        <begin position="217"/>
        <end position="218"/>
    </location>
    <ligand>
        <name>substrate</name>
    </ligand>
</feature>
<reference evidence="9" key="1">
    <citation type="submission" date="2020-02" db="EMBL/GenBank/DDBJ databases">
        <authorList>
            <person name="Meier V. D."/>
        </authorList>
    </citation>
    <scope>NUCLEOTIDE SEQUENCE</scope>
    <source>
        <strain evidence="9">AVDCRST_MAG41</strain>
    </source>
</reference>
<comment type="cofactor">
    <cofactor evidence="7">
        <name>a divalent metal cation</name>
        <dbReference type="ChEBI" id="CHEBI:60240"/>
    </cofactor>
    <text evidence="7">Binds 1 divalent metal cation per subunit.</text>
</comment>
<dbReference type="GO" id="GO:0046872">
    <property type="term" value="F:metal ion binding"/>
    <property type="evidence" value="ECO:0007669"/>
    <property type="project" value="UniProtKB-KW"/>
</dbReference>
<feature type="binding site" evidence="6">
    <location>
        <position position="225"/>
    </location>
    <ligand>
        <name>substrate</name>
    </ligand>
</feature>
<comment type="similarity">
    <text evidence="1">Belongs to the metallo-dependent hydrolases superfamily. NagA family.</text>
</comment>
<evidence type="ECO:0000256" key="6">
    <source>
        <dbReference type="PIRSR" id="PIRSR038994-2"/>
    </source>
</evidence>
<proteinExistence type="inferred from homology"/>
<dbReference type="EMBL" id="CADCTP010000433">
    <property type="protein sequence ID" value="CAA9292249.1"/>
    <property type="molecule type" value="Genomic_DNA"/>
</dbReference>
<accession>A0A6J4K121</accession>
<dbReference type="GO" id="GO:0006046">
    <property type="term" value="P:N-acetylglucosamine catabolic process"/>
    <property type="evidence" value="ECO:0007669"/>
    <property type="project" value="TreeGrafter"/>
</dbReference>
<feature type="domain" description="Amidohydrolase-related" evidence="8">
    <location>
        <begin position="51"/>
        <end position="375"/>
    </location>
</feature>